<feature type="domain" description="At2g23090-like zinc-binding" evidence="3">
    <location>
        <begin position="38"/>
        <end position="73"/>
    </location>
</feature>
<proteinExistence type="predicted"/>
<dbReference type="AlphaFoldDB" id="A0A8S8ZRR1"/>
<dbReference type="PANTHER" id="PTHR33788">
    <property type="entry name" value="OS07G0114300 PROTEIN"/>
    <property type="match status" value="1"/>
</dbReference>
<dbReference type="PANTHER" id="PTHR33788:SF1">
    <property type="entry name" value="ZINC-BINDING PROTEIN"/>
    <property type="match status" value="1"/>
</dbReference>
<evidence type="ECO:0000313" key="5">
    <source>
        <dbReference type="Proteomes" id="UP000433876"/>
    </source>
</evidence>
<organism evidence="4 5">
    <name type="scientific">Sordaria macrospora</name>
    <dbReference type="NCBI Taxonomy" id="5147"/>
    <lineage>
        <taxon>Eukaryota</taxon>
        <taxon>Fungi</taxon>
        <taxon>Dikarya</taxon>
        <taxon>Ascomycota</taxon>
        <taxon>Pezizomycotina</taxon>
        <taxon>Sordariomycetes</taxon>
        <taxon>Sordariomycetidae</taxon>
        <taxon>Sordariales</taxon>
        <taxon>Sordariaceae</taxon>
        <taxon>Sordaria</taxon>
    </lineage>
</organism>
<name>A0A8S8ZRR1_SORMA</name>
<protein>
    <recommendedName>
        <fullName evidence="6">DUF1909-domain-containing protein</fullName>
    </recommendedName>
</protein>
<feature type="domain" description="Small EDRK-rich factor-like N-terminal" evidence="2">
    <location>
        <begin position="3"/>
        <end position="36"/>
    </location>
</feature>
<dbReference type="InterPro" id="IPR007513">
    <property type="entry name" value="SERF-like_N"/>
</dbReference>
<evidence type="ECO:0000313" key="4">
    <source>
        <dbReference type="EMBL" id="KAA8631015.1"/>
    </source>
</evidence>
<comment type="caution">
    <text evidence="4">The sequence shown here is derived from an EMBL/GenBank/DDBJ whole genome shotgun (WGS) entry which is preliminary data.</text>
</comment>
<dbReference type="Gene3D" id="4.10.1050.10">
    <property type="entry name" value="At2g23090-like"/>
    <property type="match status" value="1"/>
</dbReference>
<evidence type="ECO:0000259" key="3">
    <source>
        <dbReference type="Pfam" id="PF12907"/>
    </source>
</evidence>
<dbReference type="SUPFAM" id="SSF118359">
    <property type="entry name" value="Expressed protein At2g23090/F21P24.15"/>
    <property type="match status" value="1"/>
</dbReference>
<dbReference type="Pfam" id="PF04419">
    <property type="entry name" value="SERF-like_N"/>
    <property type="match status" value="1"/>
</dbReference>
<evidence type="ECO:0000259" key="2">
    <source>
        <dbReference type="Pfam" id="PF04419"/>
    </source>
</evidence>
<dbReference type="Pfam" id="PF12907">
    <property type="entry name" value="zf-met2"/>
    <property type="match status" value="1"/>
</dbReference>
<gene>
    <name evidence="4" type="ORF">SMACR_05761</name>
</gene>
<dbReference type="OMA" id="VICKVCY"/>
<dbReference type="Proteomes" id="UP000433876">
    <property type="component" value="Unassembled WGS sequence"/>
</dbReference>
<evidence type="ECO:0008006" key="6">
    <source>
        <dbReference type="Google" id="ProtNLM"/>
    </source>
</evidence>
<feature type="region of interest" description="Disordered" evidence="1">
    <location>
        <begin position="1"/>
        <end position="27"/>
    </location>
</feature>
<sequence>MGGGNGAKAAQKRERNAKNAAAGPKSQLKTNAAAMNIICQTCRATFLSTSRAKALDEHAQNKHSKTLADCFPGFVEQPKK</sequence>
<evidence type="ECO:0000256" key="1">
    <source>
        <dbReference type="SAM" id="MobiDB-lite"/>
    </source>
</evidence>
<dbReference type="VEuPathDB" id="FungiDB:SMAC_05761"/>
<accession>A0A8S8ZRR1</accession>
<dbReference type="InterPro" id="IPR039438">
    <property type="entry name" value="At2g23090-like_Znf"/>
</dbReference>
<dbReference type="EMBL" id="NMPR01000088">
    <property type="protein sequence ID" value="KAA8631015.1"/>
    <property type="molecule type" value="Genomic_DNA"/>
</dbReference>
<dbReference type="InterPro" id="IPR026939">
    <property type="entry name" value="ZNF706/At2g23090_sf"/>
</dbReference>
<reference evidence="4 5" key="1">
    <citation type="submission" date="2017-07" db="EMBL/GenBank/DDBJ databases">
        <title>Genome sequence of the Sordaria macrospora wild type strain R19027.</title>
        <authorList>
            <person name="Nowrousian M."/>
            <person name="Teichert I."/>
            <person name="Kueck U."/>
        </authorList>
    </citation>
    <scope>NUCLEOTIDE SEQUENCE [LARGE SCALE GENOMIC DNA]</scope>
    <source>
        <strain evidence="4 5">R19027</strain>
        <tissue evidence="4">Mycelium</tissue>
    </source>
</reference>
<dbReference type="InterPro" id="IPR039713">
    <property type="entry name" value="At2g23090-like"/>
</dbReference>